<accession>A0A6L9L6L5</accession>
<evidence type="ECO:0000313" key="2">
    <source>
        <dbReference type="EMBL" id="NDU96295.1"/>
    </source>
</evidence>
<keyword evidence="1" id="KW-1133">Transmembrane helix</keyword>
<reference evidence="2 3" key="1">
    <citation type="submission" date="2020-02" db="EMBL/GenBank/DDBJ databases">
        <title>Draft genome sequence of two Spirosoma agri KCTC 52727 and Spirosoma terrae KCTC 52035.</title>
        <authorList>
            <person name="Rojas J."/>
            <person name="Ambika Manirajan B."/>
            <person name="Suarez C."/>
            <person name="Ratering S."/>
            <person name="Schnell S."/>
        </authorList>
    </citation>
    <scope>NUCLEOTIDE SEQUENCE [LARGE SCALE GENOMIC DNA]</scope>
    <source>
        <strain evidence="2 3">KCTC 52035</strain>
    </source>
</reference>
<gene>
    <name evidence="2" type="ORF">GK108_15550</name>
</gene>
<sequence>MSVSVHPLISQSLGSGLAGAVALNVLHETVRQLVPDAPRVDLLGKRGIVKGYEAVGAKPPRNEKLYGMALAGDLISNGLYYGLVGLNPKQPLLTGLALGALAGIGAVTLPGPLGLGEKPTKRTTATAAMTVGWYVVGGLVAGAIFKRLRL</sequence>
<dbReference type="RefSeq" id="WP_163950087.1">
    <property type="nucleotide sequence ID" value="NZ_JAAFZH010000006.1"/>
</dbReference>
<keyword evidence="3" id="KW-1185">Reference proteome</keyword>
<dbReference type="Proteomes" id="UP000474175">
    <property type="component" value="Unassembled WGS sequence"/>
</dbReference>
<dbReference type="EMBL" id="JAAFZH010000006">
    <property type="protein sequence ID" value="NDU96295.1"/>
    <property type="molecule type" value="Genomic_DNA"/>
</dbReference>
<feature type="transmembrane region" description="Helical" evidence="1">
    <location>
        <begin position="65"/>
        <end position="84"/>
    </location>
</feature>
<feature type="transmembrane region" description="Helical" evidence="1">
    <location>
        <begin position="125"/>
        <end position="145"/>
    </location>
</feature>
<name>A0A6L9L6L5_9BACT</name>
<organism evidence="2 3">
    <name type="scientific">Spirosoma terrae</name>
    <dbReference type="NCBI Taxonomy" id="1968276"/>
    <lineage>
        <taxon>Bacteria</taxon>
        <taxon>Pseudomonadati</taxon>
        <taxon>Bacteroidota</taxon>
        <taxon>Cytophagia</taxon>
        <taxon>Cytophagales</taxon>
        <taxon>Cytophagaceae</taxon>
        <taxon>Spirosoma</taxon>
    </lineage>
</organism>
<comment type="caution">
    <text evidence="2">The sequence shown here is derived from an EMBL/GenBank/DDBJ whole genome shotgun (WGS) entry which is preliminary data.</text>
</comment>
<evidence type="ECO:0000256" key="1">
    <source>
        <dbReference type="SAM" id="Phobius"/>
    </source>
</evidence>
<keyword evidence="1" id="KW-0472">Membrane</keyword>
<protein>
    <recommendedName>
        <fullName evidence="4">DUF1440 domain-containing protein</fullName>
    </recommendedName>
</protein>
<feature type="transmembrane region" description="Helical" evidence="1">
    <location>
        <begin position="91"/>
        <end position="113"/>
    </location>
</feature>
<proteinExistence type="predicted"/>
<evidence type="ECO:0008006" key="4">
    <source>
        <dbReference type="Google" id="ProtNLM"/>
    </source>
</evidence>
<evidence type="ECO:0000313" key="3">
    <source>
        <dbReference type="Proteomes" id="UP000474175"/>
    </source>
</evidence>
<keyword evidence="1" id="KW-0812">Transmembrane</keyword>
<dbReference type="AlphaFoldDB" id="A0A6L9L6L5"/>